<protein>
    <recommendedName>
        <fullName evidence="4">Altered inheritance of mitochondria protein 21</fullName>
    </recommendedName>
</protein>
<dbReference type="EMBL" id="ML977223">
    <property type="protein sequence ID" value="KAF1980746.1"/>
    <property type="molecule type" value="Genomic_DNA"/>
</dbReference>
<feature type="compositionally biased region" description="Basic and acidic residues" evidence="1">
    <location>
        <begin position="539"/>
        <end position="568"/>
    </location>
</feature>
<sequence>MSVPSIPPRPVRASKVPQSSHTEIPQIPPRPRKNQEHSGSPNRDTFARSPFHDPDFLKPGANGSPQKSHLSSSNLPDRPPSVSLPSIGDEGNEYANMMHAEEADSSDAPTQSKAVAGDLPMHAPKASLPVSSAKARIAAVTRTDSDFAAQSGIGKSRRESEGQEAAKLPDLTHTRSSSSSGNRPRSILNQEHEPETGIPEIGLQVPMYPNAGDVQAPTPSPFQTAPATGVGFFNNGADHSQRPRHHGRTKSGREVFHGPPGSYGLHGHGSTPKDPFERAWYDKHPTELEKEMQGEYGPAIPTDRKDWAYSSEDLNKIVYGTANKGIGLGTSHEAIGTPDEQIGYMASEEYANRISSPRPPPSHVGKPRASSSQTHAESPLRKMSFPINELNDSAEDTIHIDPAMARVTSRPGGAGYDPPTQIYGAYGASTTSLGDFTDDDGYDTPILAADEVARHPEGAYLQPAIHPDQDRRASAFYESEGQTPFDPSRRRSTSRPSSKAGQNLSTQSLSRYASHDDHGASTPLDNVKEYDPLFPPSDDEGKTKNKTEKPKTAADKLKRPDLDRHRFPSQDIWEDSPSSVMLSATVETPEPQSAVADKPAAGFERPEAEAARKDVEPEDQESFLSDHTKRFAKSKFNKDVLGDMTTRPGTIHRFPSHDIWEDTPEHHQLSNTTTIEPADESSPVESKDAQPTIPARPLKTDASQPLVPSRPVKSRETVTDGAADSTTQPSIPDRPKPKVPARPSKPTHRPSQEEGMPLAKSISAGSVDSGATTTPPLPKAKPAVPSRPAGSKIAALQSGFMKDLNSKLGLGPQQPKQPEPVEEVKEQKTPLADARKGRARGPQRRRPGALAGDKSPEKEQSSGLALCEPWTMWSISEEGDVQVPA</sequence>
<evidence type="ECO:0000313" key="3">
    <source>
        <dbReference type="Proteomes" id="UP000800041"/>
    </source>
</evidence>
<proteinExistence type="predicted"/>
<feature type="compositionally biased region" description="Basic and acidic residues" evidence="1">
    <location>
        <begin position="822"/>
        <end position="836"/>
    </location>
</feature>
<feature type="compositionally biased region" description="Basic and acidic residues" evidence="1">
    <location>
        <begin position="655"/>
        <end position="668"/>
    </location>
</feature>
<feature type="region of interest" description="Disordered" evidence="1">
    <location>
        <begin position="447"/>
        <end position="866"/>
    </location>
</feature>
<gene>
    <name evidence="2" type="ORF">K402DRAFT_365907</name>
</gene>
<organism evidence="2 3">
    <name type="scientific">Aulographum hederae CBS 113979</name>
    <dbReference type="NCBI Taxonomy" id="1176131"/>
    <lineage>
        <taxon>Eukaryota</taxon>
        <taxon>Fungi</taxon>
        <taxon>Dikarya</taxon>
        <taxon>Ascomycota</taxon>
        <taxon>Pezizomycotina</taxon>
        <taxon>Dothideomycetes</taxon>
        <taxon>Pleosporomycetidae</taxon>
        <taxon>Aulographales</taxon>
        <taxon>Aulographaceae</taxon>
    </lineage>
</organism>
<feature type="compositionally biased region" description="Polar residues" evidence="1">
    <location>
        <begin position="499"/>
        <end position="511"/>
    </location>
</feature>
<feature type="compositionally biased region" description="Basic residues" evidence="1">
    <location>
        <begin position="837"/>
        <end position="847"/>
    </location>
</feature>
<evidence type="ECO:0000313" key="2">
    <source>
        <dbReference type="EMBL" id="KAF1980746.1"/>
    </source>
</evidence>
<keyword evidence="3" id="KW-1185">Reference proteome</keyword>
<dbReference type="AlphaFoldDB" id="A0A6G1GII4"/>
<feature type="compositionally biased region" description="Polar residues" evidence="1">
    <location>
        <begin position="63"/>
        <end position="75"/>
    </location>
</feature>
<feature type="region of interest" description="Disordered" evidence="1">
    <location>
        <begin position="350"/>
        <end position="383"/>
    </location>
</feature>
<evidence type="ECO:0000256" key="1">
    <source>
        <dbReference type="SAM" id="MobiDB-lite"/>
    </source>
</evidence>
<dbReference type="Proteomes" id="UP000800041">
    <property type="component" value="Unassembled WGS sequence"/>
</dbReference>
<reference evidence="2" key="1">
    <citation type="journal article" date="2020" name="Stud. Mycol.">
        <title>101 Dothideomycetes genomes: a test case for predicting lifestyles and emergence of pathogens.</title>
        <authorList>
            <person name="Haridas S."/>
            <person name="Albert R."/>
            <person name="Binder M."/>
            <person name="Bloem J."/>
            <person name="Labutti K."/>
            <person name="Salamov A."/>
            <person name="Andreopoulos B."/>
            <person name="Baker S."/>
            <person name="Barry K."/>
            <person name="Bills G."/>
            <person name="Bluhm B."/>
            <person name="Cannon C."/>
            <person name="Castanera R."/>
            <person name="Culley D."/>
            <person name="Daum C."/>
            <person name="Ezra D."/>
            <person name="Gonzalez J."/>
            <person name="Henrissat B."/>
            <person name="Kuo A."/>
            <person name="Liang C."/>
            <person name="Lipzen A."/>
            <person name="Lutzoni F."/>
            <person name="Magnuson J."/>
            <person name="Mondo S."/>
            <person name="Nolan M."/>
            <person name="Ohm R."/>
            <person name="Pangilinan J."/>
            <person name="Park H.-J."/>
            <person name="Ramirez L."/>
            <person name="Alfaro M."/>
            <person name="Sun H."/>
            <person name="Tritt A."/>
            <person name="Yoshinaga Y."/>
            <person name="Zwiers L.-H."/>
            <person name="Turgeon B."/>
            <person name="Goodwin S."/>
            <person name="Spatafora J."/>
            <person name="Crous P."/>
            <person name="Grigoriev I."/>
        </authorList>
    </citation>
    <scope>NUCLEOTIDE SEQUENCE</scope>
    <source>
        <strain evidence="2">CBS 113979</strain>
    </source>
</reference>
<accession>A0A6G1GII4</accession>
<feature type="compositionally biased region" description="Pro residues" evidence="1">
    <location>
        <begin position="1"/>
        <end position="10"/>
    </location>
</feature>
<dbReference type="Pfam" id="PF11489">
    <property type="entry name" value="Aim21"/>
    <property type="match status" value="1"/>
</dbReference>
<name>A0A6G1GII4_9PEZI</name>
<feature type="region of interest" description="Disordered" evidence="1">
    <location>
        <begin position="1"/>
        <end position="278"/>
    </location>
</feature>
<feature type="non-terminal residue" evidence="2">
    <location>
        <position position="885"/>
    </location>
</feature>
<dbReference type="InterPro" id="IPR021582">
    <property type="entry name" value="Aim21"/>
</dbReference>
<feature type="compositionally biased region" description="Basic and acidic residues" evidence="1">
    <location>
        <begin position="604"/>
        <end position="615"/>
    </location>
</feature>
<dbReference type="OrthoDB" id="5386574at2759"/>
<feature type="compositionally biased region" description="Polar residues" evidence="1">
    <location>
        <begin position="576"/>
        <end position="586"/>
    </location>
</feature>
<evidence type="ECO:0008006" key="4">
    <source>
        <dbReference type="Google" id="ProtNLM"/>
    </source>
</evidence>